<proteinExistence type="predicted"/>
<evidence type="ECO:0000256" key="1">
    <source>
        <dbReference type="ARBA" id="ARBA00004123"/>
    </source>
</evidence>
<keyword evidence="4" id="KW-0862">Zinc</keyword>
<reference evidence="7" key="2">
    <citation type="journal article" date="2009" name="Genome Res.">
        <title>Comparative genomic analyses of the human fungal pathogens Coccidioides and their relatives.</title>
        <authorList>
            <person name="Sharpton T.J."/>
            <person name="Stajich J.E."/>
            <person name="Rounsley S.D."/>
            <person name="Gardner M.J."/>
            <person name="Wortman J.R."/>
            <person name="Jordar V.S."/>
            <person name="Maiti R."/>
            <person name="Kodira C.D."/>
            <person name="Neafsey D.E."/>
            <person name="Zeng Q."/>
            <person name="Hung C.-Y."/>
            <person name="McMahan C."/>
            <person name="Muszewska A."/>
            <person name="Grynberg M."/>
            <person name="Mandel M.A."/>
            <person name="Kellner E.M."/>
            <person name="Barker B.M."/>
            <person name="Galgiani J.N."/>
            <person name="Orbach M.J."/>
            <person name="Kirkland T.N."/>
            <person name="Cole G.T."/>
            <person name="Henn M.R."/>
            <person name="Birren B.W."/>
            <person name="Taylor J.W."/>
        </authorList>
    </citation>
    <scope>NUCLEOTIDE SEQUENCE [LARGE SCALE GENOMIC DNA]</scope>
    <source>
        <strain evidence="7">RMSCC 3488</strain>
    </source>
</reference>
<comment type="subcellular location">
    <subcellularLocation>
        <location evidence="1">Nucleus</location>
    </subcellularLocation>
</comment>
<sequence length="369" mass="42533">MAEASKQAKSTEIPSELTIVQHGKKQFVLWKELHHKLFVTWWLTTEAAQLVKDKKHGDPNWKAKQRYSDFWPKFDQVAEHSKGTPENGTSGLKKHLTSKDCMKTGDRQGNTLVNMMQQFPKRPQTDSDLPVPECNQDNFLRQLVRTLISLNLSFRAIENPAFRTLITMLNPAMALQIPTRGTLYQVMNDMYNQLFQNLLFDHDPTTKLRPALQQLKKTTDWDAESGTIPCLADVIQLVVRELVCNLKIQPDNDALPTTFDESSITDDLASTDTFANTLKKICLIANATNASPQLAARFREYQQENQRKMIQDVRTRWNSTYEMCVRALLLRQAVDSWIQDSSPKYQRLCLLDHDWKQLEYMVGLLQPFS</sequence>
<keyword evidence="5" id="KW-0539">Nucleus</keyword>
<gene>
    <name evidence="6" type="ORF">CPAG_08574</name>
</gene>
<evidence type="ECO:0000256" key="4">
    <source>
        <dbReference type="ARBA" id="ARBA00022833"/>
    </source>
</evidence>
<dbReference type="PANTHER" id="PTHR46481:SF10">
    <property type="entry name" value="ZINC FINGER BED DOMAIN-CONTAINING PROTEIN 39"/>
    <property type="match status" value="1"/>
</dbReference>
<dbReference type="InterPro" id="IPR052035">
    <property type="entry name" value="ZnF_BED_domain_contain"/>
</dbReference>
<dbReference type="AlphaFoldDB" id="A0A0J6IK21"/>
<dbReference type="InterPro" id="IPR012337">
    <property type="entry name" value="RNaseH-like_sf"/>
</dbReference>
<dbReference type="GO" id="GO:0005634">
    <property type="term" value="C:nucleus"/>
    <property type="evidence" value="ECO:0007669"/>
    <property type="project" value="UniProtKB-SubCell"/>
</dbReference>
<evidence type="ECO:0000256" key="2">
    <source>
        <dbReference type="ARBA" id="ARBA00022723"/>
    </source>
</evidence>
<dbReference type="GO" id="GO:0008270">
    <property type="term" value="F:zinc ion binding"/>
    <property type="evidence" value="ECO:0007669"/>
    <property type="project" value="UniProtKB-KW"/>
</dbReference>
<name>A0A0J6IK21_COCPO</name>
<accession>A0A0J6IK21</accession>
<evidence type="ECO:0000313" key="6">
    <source>
        <dbReference type="EMBL" id="KMM72277.1"/>
    </source>
</evidence>
<evidence type="ECO:0000256" key="3">
    <source>
        <dbReference type="ARBA" id="ARBA00022771"/>
    </source>
</evidence>
<reference evidence="6 7" key="1">
    <citation type="submission" date="2007-06" db="EMBL/GenBank/DDBJ databases">
        <title>The Genome Sequence of Coccidioides posadasii RMSCC_3488.</title>
        <authorList>
            <consortium name="Coccidioides Genome Resources Consortium"/>
            <consortium name="The Broad Institute Genome Sequencing Platform"/>
            <person name="Henn M.R."/>
            <person name="Sykes S."/>
            <person name="Young S."/>
            <person name="Jaffe D."/>
            <person name="Berlin A."/>
            <person name="Alvarez P."/>
            <person name="Butler J."/>
            <person name="Gnerre S."/>
            <person name="Grabherr M."/>
            <person name="Mauceli E."/>
            <person name="Brockman W."/>
            <person name="Kodira C."/>
            <person name="Alvarado L."/>
            <person name="Zeng Q."/>
            <person name="Crawford M."/>
            <person name="Antoine C."/>
            <person name="Devon K."/>
            <person name="Galgiani J."/>
            <person name="Orsborn K."/>
            <person name="Lewis M.L."/>
            <person name="Nusbaum C."/>
            <person name="Galagan J."/>
            <person name="Birren B."/>
        </authorList>
    </citation>
    <scope>NUCLEOTIDE SEQUENCE [LARGE SCALE GENOMIC DNA]</scope>
    <source>
        <strain evidence="6 7">RMSCC 3488</strain>
    </source>
</reference>
<evidence type="ECO:0000256" key="5">
    <source>
        <dbReference type="ARBA" id="ARBA00023242"/>
    </source>
</evidence>
<dbReference type="Proteomes" id="UP000054567">
    <property type="component" value="Unassembled WGS sequence"/>
</dbReference>
<dbReference type="PANTHER" id="PTHR46481">
    <property type="entry name" value="ZINC FINGER BED DOMAIN-CONTAINING PROTEIN 4"/>
    <property type="match status" value="1"/>
</dbReference>
<protein>
    <submittedName>
        <fullName evidence="6">Uncharacterized protein</fullName>
    </submittedName>
</protein>
<keyword evidence="2" id="KW-0479">Metal-binding</keyword>
<reference evidence="7" key="3">
    <citation type="journal article" date="2010" name="Genome Res.">
        <title>Population genomic sequencing of Coccidioides fungi reveals recent hybridization and transposon control.</title>
        <authorList>
            <person name="Neafsey D.E."/>
            <person name="Barker B.M."/>
            <person name="Sharpton T.J."/>
            <person name="Stajich J.E."/>
            <person name="Park D.J."/>
            <person name="Whiston E."/>
            <person name="Hung C.-Y."/>
            <person name="McMahan C."/>
            <person name="White J."/>
            <person name="Sykes S."/>
            <person name="Heiman D."/>
            <person name="Young S."/>
            <person name="Zeng Q."/>
            <person name="Abouelleil A."/>
            <person name="Aftuck L."/>
            <person name="Bessette D."/>
            <person name="Brown A."/>
            <person name="FitzGerald M."/>
            <person name="Lui A."/>
            <person name="Macdonald J.P."/>
            <person name="Priest M."/>
            <person name="Orbach M.J."/>
            <person name="Galgiani J.N."/>
            <person name="Kirkland T.N."/>
            <person name="Cole G.T."/>
            <person name="Birren B.W."/>
            <person name="Henn M.R."/>
            <person name="Taylor J.W."/>
            <person name="Rounsley S.D."/>
        </authorList>
    </citation>
    <scope>NUCLEOTIDE SEQUENCE [LARGE SCALE GENOMIC DNA]</scope>
    <source>
        <strain evidence="7">RMSCC 3488</strain>
    </source>
</reference>
<dbReference type="VEuPathDB" id="FungiDB:CPAG_08574"/>
<dbReference type="SUPFAM" id="SSF53098">
    <property type="entry name" value="Ribonuclease H-like"/>
    <property type="match status" value="1"/>
</dbReference>
<keyword evidence="3" id="KW-0863">Zinc-finger</keyword>
<dbReference type="EMBL" id="DS268113">
    <property type="protein sequence ID" value="KMM72277.1"/>
    <property type="molecule type" value="Genomic_DNA"/>
</dbReference>
<organism evidence="6 7">
    <name type="scientific">Coccidioides posadasii RMSCC 3488</name>
    <dbReference type="NCBI Taxonomy" id="454284"/>
    <lineage>
        <taxon>Eukaryota</taxon>
        <taxon>Fungi</taxon>
        <taxon>Dikarya</taxon>
        <taxon>Ascomycota</taxon>
        <taxon>Pezizomycotina</taxon>
        <taxon>Eurotiomycetes</taxon>
        <taxon>Eurotiomycetidae</taxon>
        <taxon>Onygenales</taxon>
        <taxon>Onygenaceae</taxon>
        <taxon>Coccidioides</taxon>
    </lineage>
</organism>
<evidence type="ECO:0000313" key="7">
    <source>
        <dbReference type="Proteomes" id="UP000054567"/>
    </source>
</evidence>